<dbReference type="InterPro" id="IPR020846">
    <property type="entry name" value="MFS_dom"/>
</dbReference>
<dbReference type="SUPFAM" id="SSF103473">
    <property type="entry name" value="MFS general substrate transporter"/>
    <property type="match status" value="1"/>
</dbReference>
<dbReference type="GO" id="GO:0016020">
    <property type="term" value="C:membrane"/>
    <property type="evidence" value="ECO:0007669"/>
    <property type="project" value="UniProtKB-SubCell"/>
</dbReference>
<keyword evidence="4 6" id="KW-1133">Transmembrane helix</keyword>
<feature type="transmembrane region" description="Helical" evidence="6">
    <location>
        <begin position="195"/>
        <end position="219"/>
    </location>
</feature>
<comment type="caution">
    <text evidence="8">The sequence shown here is derived from an EMBL/GenBank/DDBJ whole genome shotgun (WGS) entry which is preliminary data.</text>
</comment>
<evidence type="ECO:0000256" key="5">
    <source>
        <dbReference type="ARBA" id="ARBA00023136"/>
    </source>
</evidence>
<keyword evidence="2" id="KW-0813">Transport</keyword>
<dbReference type="EMBL" id="NPDX01000003">
    <property type="protein sequence ID" value="PJZ84077.1"/>
    <property type="molecule type" value="Genomic_DNA"/>
</dbReference>
<evidence type="ECO:0000256" key="4">
    <source>
        <dbReference type="ARBA" id="ARBA00022989"/>
    </source>
</evidence>
<evidence type="ECO:0000313" key="8">
    <source>
        <dbReference type="EMBL" id="PJZ84077.1"/>
    </source>
</evidence>
<name>A0A2N0AIH1_9LEPT</name>
<feature type="transmembrane region" description="Helical" evidence="6">
    <location>
        <begin position="282"/>
        <end position="301"/>
    </location>
</feature>
<feature type="domain" description="Major facilitator superfamily (MFS) profile" evidence="7">
    <location>
        <begin position="8"/>
        <end position="425"/>
    </location>
</feature>
<keyword evidence="9" id="KW-1185">Reference proteome</keyword>
<evidence type="ECO:0000256" key="6">
    <source>
        <dbReference type="SAM" id="Phobius"/>
    </source>
</evidence>
<feature type="transmembrane region" description="Helical" evidence="6">
    <location>
        <begin position="374"/>
        <end position="396"/>
    </location>
</feature>
<dbReference type="PANTHER" id="PTHR23504:SF15">
    <property type="entry name" value="MAJOR FACILITATOR SUPERFAMILY (MFS) PROFILE DOMAIN-CONTAINING PROTEIN"/>
    <property type="match status" value="1"/>
</dbReference>
<feature type="transmembrane region" description="Helical" evidence="6">
    <location>
        <begin position="12"/>
        <end position="30"/>
    </location>
</feature>
<dbReference type="GO" id="GO:0022857">
    <property type="term" value="F:transmembrane transporter activity"/>
    <property type="evidence" value="ECO:0007669"/>
    <property type="project" value="InterPro"/>
</dbReference>
<reference evidence="8 9" key="1">
    <citation type="submission" date="2017-07" db="EMBL/GenBank/DDBJ databases">
        <title>Leptospira spp. isolated from tropical soils.</title>
        <authorList>
            <person name="Thibeaux R."/>
            <person name="Iraola G."/>
            <person name="Ferres I."/>
            <person name="Bierque E."/>
            <person name="Girault D."/>
            <person name="Soupe-Gilbert M.-E."/>
            <person name="Picardeau M."/>
            <person name="Goarant C."/>
        </authorList>
    </citation>
    <scope>NUCLEOTIDE SEQUENCE [LARGE SCALE GENOMIC DNA]</scope>
    <source>
        <strain evidence="8 9">FH2-B-A1</strain>
    </source>
</reference>
<feature type="transmembrane region" description="Helical" evidence="6">
    <location>
        <begin position="313"/>
        <end position="332"/>
    </location>
</feature>
<feature type="transmembrane region" description="Helical" evidence="6">
    <location>
        <begin position="155"/>
        <end position="175"/>
    </location>
</feature>
<dbReference type="Proteomes" id="UP000232145">
    <property type="component" value="Unassembled WGS sequence"/>
</dbReference>
<feature type="transmembrane region" description="Helical" evidence="6">
    <location>
        <begin position="402"/>
        <end position="420"/>
    </location>
</feature>
<feature type="transmembrane region" description="Helical" evidence="6">
    <location>
        <begin position="338"/>
        <end position="362"/>
    </location>
</feature>
<dbReference type="RefSeq" id="WP_100744641.1">
    <property type="nucleotide sequence ID" value="NZ_NPDW01000002.1"/>
</dbReference>
<accession>A0A2N0AIH1</accession>
<evidence type="ECO:0000259" key="7">
    <source>
        <dbReference type="PROSITE" id="PS50850"/>
    </source>
</evidence>
<feature type="transmembrane region" description="Helical" evidence="6">
    <location>
        <begin position="249"/>
        <end position="270"/>
    </location>
</feature>
<dbReference type="Pfam" id="PF07690">
    <property type="entry name" value="MFS_1"/>
    <property type="match status" value="1"/>
</dbReference>
<dbReference type="PROSITE" id="PS50850">
    <property type="entry name" value="MFS"/>
    <property type="match status" value="1"/>
</dbReference>
<feature type="transmembrane region" description="Helical" evidence="6">
    <location>
        <begin position="64"/>
        <end position="87"/>
    </location>
</feature>
<feature type="transmembrane region" description="Helical" evidence="6">
    <location>
        <begin position="99"/>
        <end position="115"/>
    </location>
</feature>
<evidence type="ECO:0000256" key="1">
    <source>
        <dbReference type="ARBA" id="ARBA00004141"/>
    </source>
</evidence>
<comment type="subcellular location">
    <subcellularLocation>
        <location evidence="1">Membrane</location>
        <topology evidence="1">Multi-pass membrane protein</topology>
    </subcellularLocation>
</comment>
<organism evidence="8 9">
    <name type="scientific">Leptospira harrisiae</name>
    <dbReference type="NCBI Taxonomy" id="2023189"/>
    <lineage>
        <taxon>Bacteria</taxon>
        <taxon>Pseudomonadati</taxon>
        <taxon>Spirochaetota</taxon>
        <taxon>Spirochaetia</taxon>
        <taxon>Leptospirales</taxon>
        <taxon>Leptospiraceae</taxon>
        <taxon>Leptospira</taxon>
    </lineage>
</organism>
<gene>
    <name evidence="8" type="ORF">CH364_12040</name>
</gene>
<dbReference type="InterPro" id="IPR036259">
    <property type="entry name" value="MFS_trans_sf"/>
</dbReference>
<dbReference type="PANTHER" id="PTHR23504">
    <property type="entry name" value="MAJOR FACILITATOR SUPERFAMILY DOMAIN-CONTAINING PROTEIN 10"/>
    <property type="match status" value="1"/>
</dbReference>
<dbReference type="InterPro" id="IPR011701">
    <property type="entry name" value="MFS"/>
</dbReference>
<feature type="transmembrane region" description="Helical" evidence="6">
    <location>
        <begin position="121"/>
        <end position="143"/>
    </location>
</feature>
<keyword evidence="5 6" id="KW-0472">Membrane</keyword>
<proteinExistence type="predicted"/>
<evidence type="ECO:0000256" key="3">
    <source>
        <dbReference type="ARBA" id="ARBA00022692"/>
    </source>
</evidence>
<dbReference type="Gene3D" id="1.20.1250.20">
    <property type="entry name" value="MFS general substrate transporter like domains"/>
    <property type="match status" value="1"/>
</dbReference>
<sequence>MSTSPKRIKFILFLIVFTDMMGFSLLFPLFPKTLEFFLLKGDDVLFRMFYSAANLLSFGGDTKYTFVLFGGILGSIYSFLQFIAAPVWGRFSDHSGRRAILLFTTLGNTVGYLLWLFSSQFWMFVLSRVITGMMGGNLSVASAAMADQTDEKSRAAGMGFLGAGIGLGFVMGPLLGGISSQWTFLDSFYKEGSMVVFPASALFAILASLLTVILVFVFLPHNKPEVVPEKEIHPFLSLKKIESRNLVRISLLNLLFVLSFSGFEFVVNFFLSDTFQFSPKEIGFTFLYIGIIIILVQGGVVRRLSGKISEKRISLYGAVFVVIGMGLLVSFGTSFTGLFISLFFLAFGSALVNPGLSSFASLESGRGDLGRSLGLFRSFGSLGRAVSPVVFSLLYFQKGPSLAFFVSFVLLIGFGLLLYTQKEKTAY</sequence>
<dbReference type="OrthoDB" id="9793283at2"/>
<evidence type="ECO:0000313" key="9">
    <source>
        <dbReference type="Proteomes" id="UP000232145"/>
    </source>
</evidence>
<protein>
    <submittedName>
        <fullName evidence="8">MFS transporter</fullName>
    </submittedName>
</protein>
<evidence type="ECO:0000256" key="2">
    <source>
        <dbReference type="ARBA" id="ARBA00022448"/>
    </source>
</evidence>
<keyword evidence="3 6" id="KW-0812">Transmembrane</keyword>
<dbReference type="AlphaFoldDB" id="A0A2N0AIH1"/>